<feature type="region of interest" description="Disordered" evidence="5">
    <location>
        <begin position="747"/>
        <end position="766"/>
    </location>
</feature>
<dbReference type="PANTHER" id="PTHR12106">
    <property type="entry name" value="SORTILIN RELATED"/>
    <property type="match status" value="1"/>
</dbReference>
<keyword evidence="6" id="KW-1133">Transmembrane helix</keyword>
<accession>D8UK41</accession>
<dbReference type="Pfam" id="PF15902">
    <property type="entry name" value="Sortilin-Vps10"/>
    <property type="match status" value="2"/>
</dbReference>
<evidence type="ECO:0000256" key="1">
    <source>
        <dbReference type="ARBA" id="ARBA00004370"/>
    </source>
</evidence>
<evidence type="ECO:0000313" key="9">
    <source>
        <dbReference type="Proteomes" id="UP000001058"/>
    </source>
</evidence>
<dbReference type="GO" id="GO:0016020">
    <property type="term" value="C:membrane"/>
    <property type="evidence" value="ECO:0007669"/>
    <property type="project" value="UniProtKB-SubCell"/>
</dbReference>
<comment type="subcellular location">
    <subcellularLocation>
        <location evidence="1">Membrane</location>
    </subcellularLocation>
</comment>
<feature type="domain" description="VPS10" evidence="7">
    <location>
        <begin position="58"/>
        <end position="759"/>
    </location>
</feature>
<name>D8UK41_VOLCA</name>
<evidence type="ECO:0000256" key="5">
    <source>
        <dbReference type="SAM" id="MobiDB-lite"/>
    </source>
</evidence>
<dbReference type="SUPFAM" id="SSF110296">
    <property type="entry name" value="Oligoxyloglucan reducing end-specific cellobiohydrolase"/>
    <property type="match status" value="2"/>
</dbReference>
<reference evidence="8 9" key="1">
    <citation type="journal article" date="2010" name="Science">
        <title>Genomic analysis of organismal complexity in the multicellular green alga Volvox carteri.</title>
        <authorList>
            <person name="Prochnik S.E."/>
            <person name="Umen J."/>
            <person name="Nedelcu A.M."/>
            <person name="Hallmann A."/>
            <person name="Miller S.M."/>
            <person name="Nishii I."/>
            <person name="Ferris P."/>
            <person name="Kuo A."/>
            <person name="Mitros T."/>
            <person name="Fritz-Laylin L.K."/>
            <person name="Hellsten U."/>
            <person name="Chapman J."/>
            <person name="Simakov O."/>
            <person name="Rensing S.A."/>
            <person name="Terry A."/>
            <person name="Pangilinan J."/>
            <person name="Kapitonov V."/>
            <person name="Jurka J."/>
            <person name="Salamov A."/>
            <person name="Shapiro H."/>
            <person name="Schmutz J."/>
            <person name="Grimwood J."/>
            <person name="Lindquist E."/>
            <person name="Lucas S."/>
            <person name="Grigoriev I.V."/>
            <person name="Schmitt R."/>
            <person name="Kirk D."/>
            <person name="Rokhsar D.S."/>
        </authorList>
    </citation>
    <scope>NUCLEOTIDE SEQUENCE [LARGE SCALE GENOMIC DNA]</scope>
    <source>
        <strain evidence="9">f. Nagariensis / Eve</strain>
    </source>
</reference>
<evidence type="ECO:0000256" key="2">
    <source>
        <dbReference type="ARBA" id="ARBA00022737"/>
    </source>
</evidence>
<evidence type="ECO:0000256" key="4">
    <source>
        <dbReference type="ARBA" id="ARBA00023180"/>
    </source>
</evidence>
<dbReference type="OrthoDB" id="443634at2759"/>
<dbReference type="Pfam" id="PF15901">
    <property type="entry name" value="Sortilin_C"/>
    <property type="match status" value="1"/>
</dbReference>
<dbReference type="InterPro" id="IPR006581">
    <property type="entry name" value="VPS10"/>
</dbReference>
<dbReference type="Proteomes" id="UP000001058">
    <property type="component" value="Unassembled WGS sequence"/>
</dbReference>
<keyword evidence="6" id="KW-0812">Transmembrane</keyword>
<dbReference type="Gene3D" id="2.130.10.10">
    <property type="entry name" value="YVTN repeat-like/Quinoprotein amine dehydrogenase"/>
    <property type="match status" value="1"/>
</dbReference>
<dbReference type="InterPro" id="IPR031777">
    <property type="entry name" value="Sortilin_C"/>
</dbReference>
<dbReference type="InterPro" id="IPR031778">
    <property type="entry name" value="Sortilin_N"/>
</dbReference>
<dbReference type="GeneID" id="9625783"/>
<organism evidence="9">
    <name type="scientific">Volvox carteri f. nagariensis</name>
    <dbReference type="NCBI Taxonomy" id="3068"/>
    <lineage>
        <taxon>Eukaryota</taxon>
        <taxon>Viridiplantae</taxon>
        <taxon>Chlorophyta</taxon>
        <taxon>core chlorophytes</taxon>
        <taxon>Chlorophyceae</taxon>
        <taxon>CS clade</taxon>
        <taxon>Chlamydomonadales</taxon>
        <taxon>Volvocaceae</taxon>
        <taxon>Volvox</taxon>
    </lineage>
</organism>
<keyword evidence="9" id="KW-1185">Reference proteome</keyword>
<dbReference type="PANTHER" id="PTHR12106:SF27">
    <property type="entry name" value="SORTILIN-RELATED RECEPTOR"/>
    <property type="match status" value="1"/>
</dbReference>
<dbReference type="RefSeq" id="XP_002959025.1">
    <property type="nucleotide sequence ID" value="XM_002958979.1"/>
</dbReference>
<dbReference type="InterPro" id="IPR050310">
    <property type="entry name" value="VPS10-sortilin"/>
</dbReference>
<dbReference type="eggNOG" id="KOG3511">
    <property type="taxonomic scope" value="Eukaryota"/>
</dbReference>
<dbReference type="InParanoid" id="D8UK41"/>
<proteinExistence type="predicted"/>
<keyword evidence="4" id="KW-0325">Glycoprotein</keyword>
<dbReference type="GO" id="GO:0006892">
    <property type="term" value="P:post-Golgi vesicle-mediated transport"/>
    <property type="evidence" value="ECO:0007669"/>
    <property type="project" value="TreeGrafter"/>
</dbReference>
<keyword evidence="2" id="KW-0677">Repeat</keyword>
<dbReference type="InterPro" id="IPR015943">
    <property type="entry name" value="WD40/YVTN_repeat-like_dom_sf"/>
</dbReference>
<evidence type="ECO:0000256" key="3">
    <source>
        <dbReference type="ARBA" id="ARBA00023136"/>
    </source>
</evidence>
<dbReference type="SMART" id="SM00602">
    <property type="entry name" value="VPS10"/>
    <property type="match status" value="1"/>
</dbReference>
<sequence length="869" mass="94819">MLLVIGLAATTYGFTDHGRSLQEFQCQPLSIPSTPLKATQTRAPVEDLEWVGDDDQTVFAMTYNVKTDKGGLWRSKDGGSNFDEFTPKLVADSSETFSIFKVFHQKSNPNNMLFMGTGSSMWISNDKGETLRNVSYPGGVLGVYIRDLRFNPRNDTSLLLHVKRASCRVKERVHLDCPRDLLVNTNVFDPSSPWRNLTDVTGGKIAGFVDFDWGANLCPDNNCPDLPNISNDLILATVYFNVEDYDHTWDKDISLVTSTNLFDSWEVRVPCGNQLEVVGRSVYLAVANSCERSPDGSGSYITLFTSVDGGANFVRACLPAALEQDGYELVETHDGRGALIIVDYSVDRGMMMPMSAASVYAAGPHHALFSLSLTNVFQGSLAATADFTRVEGLPGIYITNQVVPYPSTDGSTGSTDPTGGGGGMMPSDMTGDYLDYYGDPYYDLSELMGEPLIETRITYSAGGRWQRIRVDASRVRHPRCMGTGPAPWYLHLNGMGAANEFSVVLPGVYSSTSAPGLVMATGNLASLGSGLDQTSPGLCTWLSRDGGVTWEDVAEGAYIYEFADWGGVIVMAKYPGLERYTASGTTEEVMFSMDYGRCWEKVKLEKPIYVDNIRIEPDGQRPTVIIHGRAPKNDSLNLNRYRGPYVRAEGEQRDYTRRKQDSKCFNGPDYKRPEAAVRGTCNCTKQLDTECDYGYVRSNDTCVAIPSTSMPECPVVADGVYTVSATGLRLVHGDVCLNTTAFIPDTNGRGQSTASGDSGRGRRTSTSHGGWVTVLVLLLVFGVLAGGAVAWWRYRATDDQQETVREMAGSAAAAVASAWGLLVDKIRATRYRYSSPAQGASSGEEMGYFQPLGDPGYDVEGRGTIFTLR</sequence>
<dbReference type="EMBL" id="GL378438">
    <property type="protein sequence ID" value="EFJ39886.1"/>
    <property type="molecule type" value="Genomic_DNA"/>
</dbReference>
<evidence type="ECO:0000259" key="7">
    <source>
        <dbReference type="SMART" id="SM00602"/>
    </source>
</evidence>
<dbReference type="KEGG" id="vcn:VOLCADRAFT_100398"/>
<protein>
    <recommendedName>
        <fullName evidence="7">VPS10 domain-containing protein</fullName>
    </recommendedName>
</protein>
<dbReference type="AlphaFoldDB" id="D8UK41"/>
<keyword evidence="3 6" id="KW-0472">Membrane</keyword>
<gene>
    <name evidence="8" type="ORF">VOLCADRAFT_100398</name>
</gene>
<evidence type="ECO:0000313" key="8">
    <source>
        <dbReference type="EMBL" id="EFJ39886.1"/>
    </source>
</evidence>
<dbReference type="Gene3D" id="3.30.60.270">
    <property type="match status" value="1"/>
</dbReference>
<dbReference type="GO" id="GO:0005794">
    <property type="term" value="C:Golgi apparatus"/>
    <property type="evidence" value="ECO:0007669"/>
    <property type="project" value="TreeGrafter"/>
</dbReference>
<evidence type="ECO:0000256" key="6">
    <source>
        <dbReference type="SAM" id="Phobius"/>
    </source>
</evidence>
<feature type="transmembrane region" description="Helical" evidence="6">
    <location>
        <begin position="770"/>
        <end position="792"/>
    </location>
</feature>
<dbReference type="STRING" id="3068.D8UK41"/>